<keyword evidence="5 10" id="KW-0460">Magnesium</keyword>
<feature type="binding site" evidence="10">
    <location>
        <position position="158"/>
    </location>
    <ligand>
        <name>Mn(2+)</name>
        <dbReference type="ChEBI" id="CHEBI:29035"/>
    </ligand>
</feature>
<name>A0A9E7AL22_9ACTO</name>
<accession>A0A9E7AL22</accession>
<evidence type="ECO:0000256" key="8">
    <source>
        <dbReference type="ARBA" id="ARBA00023211"/>
    </source>
</evidence>
<dbReference type="GO" id="GO:0046872">
    <property type="term" value="F:metal ion binding"/>
    <property type="evidence" value="ECO:0007669"/>
    <property type="project" value="UniProtKB-UniRule"/>
</dbReference>
<keyword evidence="3 10" id="KW-0255">Endonuclease</keyword>
<dbReference type="PANTHER" id="PTHR34353:SF2">
    <property type="entry name" value="CRISPR-ASSOCIATED ENDONUCLEASE CAS1 1"/>
    <property type="match status" value="1"/>
</dbReference>
<evidence type="ECO:0000256" key="4">
    <source>
        <dbReference type="ARBA" id="ARBA00022801"/>
    </source>
</evidence>
<dbReference type="Gene3D" id="1.20.120.920">
    <property type="entry name" value="CRISPR-associated endonuclease Cas1, C-terminal domain"/>
    <property type="match status" value="1"/>
</dbReference>
<dbReference type="Gene3D" id="3.100.10.20">
    <property type="entry name" value="CRISPR-associated endonuclease Cas1, N-terminal domain"/>
    <property type="match status" value="1"/>
</dbReference>
<dbReference type="InterPro" id="IPR002729">
    <property type="entry name" value="CRISPR-assoc_Cas1"/>
</dbReference>
<keyword evidence="7 10" id="KW-0238">DNA-binding</keyword>
<keyword evidence="4 10" id="KW-0378">Hydrolase</keyword>
<comment type="function">
    <text evidence="10">CRISPR (clustered regularly interspaced short palindromic repeat), is an adaptive immune system that provides protection against mobile genetic elements (viruses, transposable elements and conjugative plasmids). CRISPR clusters contain spacers, sequences complementary to antecedent mobile elements, and target invading nucleic acids. CRISPR clusters are transcribed and processed into CRISPR RNA (crRNA). Acts as a dsDNA endonuclease. Involved in the integration of spacer DNA into the CRISPR cassette.</text>
</comment>
<organism evidence="11 12">
    <name type="scientific">Actinomyces graevenitzii</name>
    <dbReference type="NCBI Taxonomy" id="55565"/>
    <lineage>
        <taxon>Bacteria</taxon>
        <taxon>Bacillati</taxon>
        <taxon>Actinomycetota</taxon>
        <taxon>Actinomycetes</taxon>
        <taxon>Actinomycetales</taxon>
        <taxon>Actinomycetaceae</taxon>
        <taxon>Actinomyces</taxon>
    </lineage>
</organism>
<gene>
    <name evidence="10 11" type="primary">cas1</name>
    <name evidence="11" type="ORF">M3I41_03950</name>
</gene>
<dbReference type="EMBL" id="CP097095">
    <property type="protein sequence ID" value="UQF80559.1"/>
    <property type="molecule type" value="Genomic_DNA"/>
</dbReference>
<evidence type="ECO:0000256" key="7">
    <source>
        <dbReference type="ARBA" id="ARBA00023125"/>
    </source>
</evidence>
<evidence type="ECO:0000256" key="3">
    <source>
        <dbReference type="ARBA" id="ARBA00022759"/>
    </source>
</evidence>
<evidence type="ECO:0000256" key="2">
    <source>
        <dbReference type="ARBA" id="ARBA00022723"/>
    </source>
</evidence>
<evidence type="ECO:0000256" key="1">
    <source>
        <dbReference type="ARBA" id="ARBA00022722"/>
    </source>
</evidence>
<protein>
    <recommendedName>
        <fullName evidence="10">CRISPR-associated endonuclease Cas1</fullName>
        <ecNumber evidence="10">3.1.-.-</ecNumber>
    </recommendedName>
</protein>
<evidence type="ECO:0000256" key="9">
    <source>
        <dbReference type="ARBA" id="ARBA00038592"/>
    </source>
</evidence>
<proteinExistence type="inferred from homology"/>
<dbReference type="PANTHER" id="PTHR34353">
    <property type="entry name" value="CRISPR-ASSOCIATED ENDONUCLEASE CAS1 1"/>
    <property type="match status" value="1"/>
</dbReference>
<dbReference type="InterPro" id="IPR042211">
    <property type="entry name" value="CRISPR-assoc_Cas1_N"/>
</dbReference>
<dbReference type="Pfam" id="PF01867">
    <property type="entry name" value="Cas_Cas1"/>
    <property type="match status" value="1"/>
</dbReference>
<dbReference type="GO" id="GO:0043571">
    <property type="term" value="P:maintenance of CRISPR repeat elements"/>
    <property type="evidence" value="ECO:0007669"/>
    <property type="project" value="UniProtKB-UniRule"/>
</dbReference>
<dbReference type="KEGG" id="agh:M3I41_03950"/>
<dbReference type="EC" id="3.1.-.-" evidence="10"/>
<dbReference type="HAMAP" id="MF_01470">
    <property type="entry name" value="Cas1"/>
    <property type="match status" value="1"/>
</dbReference>
<dbReference type="GO" id="GO:0003677">
    <property type="term" value="F:DNA binding"/>
    <property type="evidence" value="ECO:0007669"/>
    <property type="project" value="UniProtKB-KW"/>
</dbReference>
<dbReference type="InterPro" id="IPR050646">
    <property type="entry name" value="Cas1"/>
</dbReference>
<reference evidence="11" key="1">
    <citation type="submission" date="2022-05" db="EMBL/GenBank/DDBJ databases">
        <title>Using nanopore sequencing to obtain complete genomes from saliva samples.</title>
        <authorList>
            <person name="Baker J.L."/>
        </authorList>
    </citation>
    <scope>NUCLEOTIDE SEQUENCE</scope>
    <source>
        <strain evidence="11">JCVI-JB-Ag32</strain>
    </source>
</reference>
<comment type="cofactor">
    <cofactor evidence="10">
        <name>Mg(2+)</name>
        <dbReference type="ChEBI" id="CHEBI:18420"/>
    </cofactor>
    <cofactor evidence="10">
        <name>Mn(2+)</name>
        <dbReference type="ChEBI" id="CHEBI:29035"/>
    </cofactor>
</comment>
<comment type="similarity">
    <text evidence="10">Belongs to the CRISPR-associated endonuclease Cas1 family.</text>
</comment>
<dbReference type="InterPro" id="IPR042206">
    <property type="entry name" value="CRISPR-assoc_Cas1_C"/>
</dbReference>
<dbReference type="GO" id="GO:0004519">
    <property type="term" value="F:endonuclease activity"/>
    <property type="evidence" value="ECO:0007669"/>
    <property type="project" value="UniProtKB-UniRule"/>
</dbReference>
<keyword evidence="6 10" id="KW-0051">Antiviral defense</keyword>
<evidence type="ECO:0000313" key="12">
    <source>
        <dbReference type="Proteomes" id="UP000830236"/>
    </source>
</evidence>
<evidence type="ECO:0000313" key="11">
    <source>
        <dbReference type="EMBL" id="UQF80559.1"/>
    </source>
</evidence>
<keyword evidence="2 10" id="KW-0479">Metal-binding</keyword>
<comment type="subunit">
    <text evidence="9 10">Homodimer, forms a heterotetramer with a Cas2 homodimer.</text>
</comment>
<dbReference type="AlphaFoldDB" id="A0A9E7AL22"/>
<keyword evidence="8 10" id="KW-0464">Manganese</keyword>
<sequence>MLYVGRDGARVHVKAGRVLVDAPGSLPATSVPKNSVTRIVLSGNVGLSAGARSWAMRSGVDVVCLSRRGSYQGSLIGANRGGHASRLLAQVALVGDRERRVRLAASLIGAKICGQVHVLTRIARRDQAVHVADTTAHMHAWRRSLAGARTLDEIMGIEGACSNAYFDALAACVPADVTFDGRSRRPPRDLPNAALSYGYAILLSECVGALHAAGLEPSLGIAHAPTDKRPSLALDLMEQFRPLLVDQTVMALLRTRKLRPEHGVVEAEAGGVWLGADGKKILVDAYEAACQRSVTGALPGYSGSWRRHIAHSAQMLARAIAEPDYQWSGVAWR</sequence>
<dbReference type="GO" id="GO:0051607">
    <property type="term" value="P:defense response to virus"/>
    <property type="evidence" value="ECO:0007669"/>
    <property type="project" value="UniProtKB-UniRule"/>
</dbReference>
<dbReference type="Proteomes" id="UP000830236">
    <property type="component" value="Chromosome"/>
</dbReference>
<evidence type="ECO:0000256" key="5">
    <source>
        <dbReference type="ARBA" id="ARBA00022842"/>
    </source>
</evidence>
<dbReference type="NCBIfam" id="TIGR00287">
    <property type="entry name" value="cas1"/>
    <property type="match status" value="1"/>
</dbReference>
<evidence type="ECO:0000256" key="10">
    <source>
        <dbReference type="HAMAP-Rule" id="MF_01470"/>
    </source>
</evidence>
<keyword evidence="1 10" id="KW-0540">Nuclease</keyword>
<evidence type="ECO:0000256" key="6">
    <source>
        <dbReference type="ARBA" id="ARBA00023118"/>
    </source>
</evidence>
<feature type="binding site" evidence="10">
    <location>
        <position position="238"/>
    </location>
    <ligand>
        <name>Mn(2+)</name>
        <dbReference type="ChEBI" id="CHEBI:29035"/>
    </ligand>
</feature>
<feature type="binding site" evidence="10">
    <location>
        <position position="223"/>
    </location>
    <ligand>
        <name>Mn(2+)</name>
        <dbReference type="ChEBI" id="CHEBI:29035"/>
    </ligand>
</feature>
<dbReference type="CDD" id="cd09634">
    <property type="entry name" value="Cas1_I-II-III"/>
    <property type="match status" value="1"/>
</dbReference>
<dbReference type="GO" id="GO:0016787">
    <property type="term" value="F:hydrolase activity"/>
    <property type="evidence" value="ECO:0007669"/>
    <property type="project" value="UniProtKB-KW"/>
</dbReference>